<name>A0ABD2WHA6_9HYME</name>
<accession>A0ABD2WHA6</accession>
<sequence length="212" mass="24731">MKLLQSQRTPIISEFTSRKHRVTKEGHQSCKTSICANIVYSKSQKSSRCVRNTVKRTQQQQLSFNVWRIARPINSQPRIRKREKRIDKYPCYKYVERRPRAKHPKAVVSSHEAVLDMQKDIGESSGRCMRLSRETKLAKRRQSRYLQLEKINEMSYSGHGISGNQLWDTGALTKKFHRVKARSIFTPVLLIPSNLKEVSFQNSHESILFAMI</sequence>
<proteinExistence type="predicted"/>
<organism evidence="1 2">
    <name type="scientific">Trichogramma kaykai</name>
    <dbReference type="NCBI Taxonomy" id="54128"/>
    <lineage>
        <taxon>Eukaryota</taxon>
        <taxon>Metazoa</taxon>
        <taxon>Ecdysozoa</taxon>
        <taxon>Arthropoda</taxon>
        <taxon>Hexapoda</taxon>
        <taxon>Insecta</taxon>
        <taxon>Pterygota</taxon>
        <taxon>Neoptera</taxon>
        <taxon>Endopterygota</taxon>
        <taxon>Hymenoptera</taxon>
        <taxon>Apocrita</taxon>
        <taxon>Proctotrupomorpha</taxon>
        <taxon>Chalcidoidea</taxon>
        <taxon>Trichogrammatidae</taxon>
        <taxon>Trichogramma</taxon>
    </lineage>
</organism>
<evidence type="ECO:0000313" key="1">
    <source>
        <dbReference type="EMBL" id="KAL3392476.1"/>
    </source>
</evidence>
<reference evidence="1 2" key="1">
    <citation type="journal article" date="2024" name="bioRxiv">
        <title>A reference genome for Trichogramma kaykai: A tiny desert-dwelling parasitoid wasp with competing sex-ratio distorters.</title>
        <authorList>
            <person name="Culotta J."/>
            <person name="Lindsey A.R."/>
        </authorList>
    </citation>
    <scope>NUCLEOTIDE SEQUENCE [LARGE SCALE GENOMIC DNA]</scope>
    <source>
        <strain evidence="1 2">KSX58</strain>
    </source>
</reference>
<gene>
    <name evidence="1" type="ORF">TKK_013000</name>
</gene>
<comment type="caution">
    <text evidence="1">The sequence shown here is derived from an EMBL/GenBank/DDBJ whole genome shotgun (WGS) entry which is preliminary data.</text>
</comment>
<dbReference type="AlphaFoldDB" id="A0ABD2WHA6"/>
<protein>
    <submittedName>
        <fullName evidence="1">Uncharacterized protein</fullName>
    </submittedName>
</protein>
<dbReference type="Proteomes" id="UP001627154">
    <property type="component" value="Unassembled WGS sequence"/>
</dbReference>
<keyword evidence="2" id="KW-1185">Reference proteome</keyword>
<dbReference type="EMBL" id="JBJJXI010000104">
    <property type="protein sequence ID" value="KAL3392476.1"/>
    <property type="molecule type" value="Genomic_DNA"/>
</dbReference>
<evidence type="ECO:0000313" key="2">
    <source>
        <dbReference type="Proteomes" id="UP001627154"/>
    </source>
</evidence>